<proteinExistence type="predicted"/>
<gene>
    <name evidence="2" type="ORF">G3989_002992</name>
</gene>
<comment type="caution">
    <text evidence="2">The sequence shown here is derived from an EMBL/GenBank/DDBJ whole genome shotgun (WGS) entry which is preliminary data.</text>
</comment>
<reference evidence="2" key="2">
    <citation type="submission" date="2018-07" db="EMBL/GenBank/DDBJ databases">
        <authorList>
            <consortium name="NCBI Pathogen Detection Project"/>
        </authorList>
    </citation>
    <scope>NUCLEOTIDE SEQUENCE</scope>
    <source>
        <strain evidence="2">13-3837</strain>
    </source>
</reference>
<name>A0A730GZN4_SALET</name>
<dbReference type="Pfam" id="PF12680">
    <property type="entry name" value="SnoaL_2"/>
    <property type="match status" value="1"/>
</dbReference>
<dbReference type="SUPFAM" id="SSF54427">
    <property type="entry name" value="NTF2-like"/>
    <property type="match status" value="1"/>
</dbReference>
<dbReference type="Gene3D" id="3.10.450.50">
    <property type="match status" value="1"/>
</dbReference>
<evidence type="ECO:0000313" key="2">
    <source>
        <dbReference type="EMBL" id="HAE3656488.1"/>
    </source>
</evidence>
<dbReference type="AlphaFoldDB" id="A0A730GZN4"/>
<dbReference type="InterPro" id="IPR037401">
    <property type="entry name" value="SnoaL-like"/>
</dbReference>
<dbReference type="EMBL" id="DAARRQ010000024">
    <property type="protein sequence ID" value="HAE3656488.1"/>
    <property type="molecule type" value="Genomic_DNA"/>
</dbReference>
<evidence type="ECO:0000259" key="1">
    <source>
        <dbReference type="Pfam" id="PF12680"/>
    </source>
</evidence>
<organism evidence="2">
    <name type="scientific">Salmonella enterica subsp. enterica serovar 4,[5],12:b:-</name>
    <dbReference type="NCBI Taxonomy" id="1340177"/>
    <lineage>
        <taxon>Bacteria</taxon>
        <taxon>Pseudomonadati</taxon>
        <taxon>Pseudomonadota</taxon>
        <taxon>Gammaproteobacteria</taxon>
        <taxon>Enterobacterales</taxon>
        <taxon>Enterobacteriaceae</taxon>
        <taxon>Salmonella</taxon>
    </lineage>
</organism>
<dbReference type="InterPro" id="IPR032710">
    <property type="entry name" value="NTF2-like_dom_sf"/>
</dbReference>
<reference evidence="2" key="1">
    <citation type="journal article" date="2018" name="Genome Biol.">
        <title>SKESA: strategic k-mer extension for scrupulous assemblies.</title>
        <authorList>
            <person name="Souvorov A."/>
            <person name="Agarwala R."/>
            <person name="Lipman D.J."/>
        </authorList>
    </citation>
    <scope>NUCLEOTIDE SEQUENCE</scope>
    <source>
        <strain evidence="2">13-3837</strain>
    </source>
</reference>
<protein>
    <submittedName>
        <fullName evidence="2">Nuclear transport factor 2 family protein</fullName>
    </submittedName>
</protein>
<sequence length="152" mass="17122">MTEAENAVAIVKEFLVASMIPDAERAATYMHPEVKITFTGGRAMAGAADIAQFNGARYKWVKKALGEFDAVQHDDYVVIYSNGTLYGEWPDGRPFADNRFIDRFEVRDGKITRMDVWNDSAEWILAPDIFRKSACIRRPMVFRFACTAVATA</sequence>
<feature type="domain" description="SnoaL-like" evidence="1">
    <location>
        <begin position="22"/>
        <end position="114"/>
    </location>
</feature>
<accession>A0A730GZN4</accession>